<keyword evidence="1" id="KW-0812">Transmembrane</keyword>
<keyword evidence="1" id="KW-0472">Membrane</keyword>
<gene>
    <name evidence="2" type="ORF">C487_01921</name>
</gene>
<evidence type="ECO:0000313" key="3">
    <source>
        <dbReference type="Proteomes" id="UP000011618"/>
    </source>
</evidence>
<proteinExistence type="predicted"/>
<name>L9Z8Z7_9EURY</name>
<evidence type="ECO:0000313" key="2">
    <source>
        <dbReference type="EMBL" id="ELY82436.1"/>
    </source>
</evidence>
<organism evidence="2 3">
    <name type="scientific">Natrinema pallidum DSM 3751</name>
    <dbReference type="NCBI Taxonomy" id="1227495"/>
    <lineage>
        <taxon>Archaea</taxon>
        <taxon>Methanobacteriati</taxon>
        <taxon>Methanobacteriota</taxon>
        <taxon>Stenosarchaea group</taxon>
        <taxon>Halobacteria</taxon>
        <taxon>Halobacteriales</taxon>
        <taxon>Natrialbaceae</taxon>
        <taxon>Natrinema</taxon>
    </lineage>
</organism>
<reference evidence="2 3" key="1">
    <citation type="journal article" date="2014" name="PLoS Genet.">
        <title>Phylogenetically driven sequencing of extremely halophilic archaea reveals strategies for static and dynamic osmo-response.</title>
        <authorList>
            <person name="Becker E.A."/>
            <person name="Seitzer P.M."/>
            <person name="Tritt A."/>
            <person name="Larsen D."/>
            <person name="Krusor M."/>
            <person name="Yao A.I."/>
            <person name="Wu D."/>
            <person name="Madern D."/>
            <person name="Eisen J.A."/>
            <person name="Darling A.E."/>
            <person name="Facciotti M.T."/>
        </authorList>
    </citation>
    <scope>NUCLEOTIDE SEQUENCE [LARGE SCALE GENOMIC DNA]</scope>
    <source>
        <strain evidence="2 3">DSM 3751</strain>
    </source>
</reference>
<keyword evidence="1" id="KW-1133">Transmembrane helix</keyword>
<protein>
    <submittedName>
        <fullName evidence="2">Uncharacterized protein</fullName>
    </submittedName>
</protein>
<comment type="caution">
    <text evidence="2">The sequence shown here is derived from an EMBL/GenBank/DDBJ whole genome shotgun (WGS) entry which is preliminary data.</text>
</comment>
<dbReference type="Proteomes" id="UP000011618">
    <property type="component" value="Unassembled WGS sequence"/>
</dbReference>
<dbReference type="AlphaFoldDB" id="L9Z8Z7"/>
<evidence type="ECO:0000256" key="1">
    <source>
        <dbReference type="SAM" id="Phobius"/>
    </source>
</evidence>
<feature type="transmembrane region" description="Helical" evidence="1">
    <location>
        <begin position="34"/>
        <end position="53"/>
    </location>
</feature>
<feature type="transmembrane region" description="Helical" evidence="1">
    <location>
        <begin position="7"/>
        <end position="28"/>
    </location>
</feature>
<sequence>MFNDWLSAGWVCIFVFSHIYLNIGYLFGGLGIEAVILVLLFVGSDTPLIYLCILKRNIPVFVGPVIPL</sequence>
<accession>L9Z8Z7</accession>
<dbReference type="EMBL" id="AOII01000020">
    <property type="protein sequence ID" value="ELY82436.1"/>
    <property type="molecule type" value="Genomic_DNA"/>
</dbReference>